<dbReference type="CDD" id="cd04186">
    <property type="entry name" value="GT_2_like_c"/>
    <property type="match status" value="1"/>
</dbReference>
<feature type="domain" description="Glycosyltransferase 2-like" evidence="1">
    <location>
        <begin position="217"/>
        <end position="326"/>
    </location>
</feature>
<evidence type="ECO:0000313" key="3">
    <source>
        <dbReference type="Proteomes" id="UP000003100"/>
    </source>
</evidence>
<sequence>MTVYVDLPQNLREFKKLKLMAVLEGEKLPWFTVSVKELLERQGKPQYYIEEERVNVREKTCQIRGWAVAQQRVAVKVFDEEKKPVACSIQMTNRVDVTEMYKECQVEEKCGFFIQLEQVKSRKLYLVFWTPQGKAVHTVSLQPVVILKNKIEKYRKKGMSYLKTHGVRALAVKTVHKLTTVKERPVDYQKWLPKHLPGNAELEKQRKTRFELQPKISIVVPLYKTDKEYLRQLIESVQAQTYGNWELCLSDGSGSQSPLKETLEEYRRQDERIRVVSSSEPLQISQNTNAAIAAATGDFIAFADHDDVLTPHALFECVKAYNENPKLEIFYSDEDKMTMDGNKFFQPHFKPDFNLDLLCSVNYICHLFVAKRTLIETVGVLRPEFDGAQDYDFIFRCVEATKEICHVPKILYHWRSHEQSTSENPESKRYAFEAGQRAVQAHYDRIGVKAQVLQGEYLGLYRTRFLRDHDPLISIIIPNKDHIDDLRRCMESIEEKSTYRNYEYIIVENNSTEAETFAYYKKLEAENPKVNVIYWDGPFNYSAINNFGAEHAKGEYLLLLNNDTEIINPDCLEELLGYCMRPDVGIVGARLYYEDDTVQHAGVVLGFGGIAGHCFVQQPRSSTGYCHRIICAQDYSAVTAACMIVKKEIFDAVGGLSEDLQVAFNDIDFCIKVRDYGKLVVYNPYAELYHYESKSRGLEDTPEKIARFNKEIATLEQHWPDIFRKPDPYYNPNLTLDSQDFSLKRL</sequence>
<protein>
    <recommendedName>
        <fullName evidence="1">Glycosyltransferase 2-like domain-containing protein</fullName>
    </recommendedName>
</protein>
<dbReference type="PATRIC" id="fig|476272.21.peg.675"/>
<reference evidence="2 3" key="1">
    <citation type="submission" date="2009-01" db="EMBL/GenBank/DDBJ databases">
        <authorList>
            <person name="Fulton L."/>
            <person name="Clifton S."/>
            <person name="Fulton B."/>
            <person name="Xu J."/>
            <person name="Minx P."/>
            <person name="Pepin K.H."/>
            <person name="Johnson M."/>
            <person name="Bhonagiri V."/>
            <person name="Nash W.E."/>
            <person name="Mardis E.R."/>
            <person name="Wilson R.K."/>
        </authorList>
    </citation>
    <scope>NUCLEOTIDE SEQUENCE [LARGE SCALE GENOMIC DNA]</scope>
    <source>
        <strain evidence="3">DSM 10507 / JCM 14656 / S5a33</strain>
    </source>
</reference>
<evidence type="ECO:0000259" key="1">
    <source>
        <dbReference type="Pfam" id="PF00535"/>
    </source>
</evidence>
<dbReference type="InterPro" id="IPR001173">
    <property type="entry name" value="Glyco_trans_2-like"/>
</dbReference>
<proteinExistence type="predicted"/>
<dbReference type="HOGENOM" id="CLU_005003_2_0_9"/>
<gene>
    <name evidence="2" type="ORF">RUMHYD_02544</name>
</gene>
<dbReference type="InterPro" id="IPR029044">
    <property type="entry name" value="Nucleotide-diphossugar_trans"/>
</dbReference>
<dbReference type="CDD" id="cd04184">
    <property type="entry name" value="GT2_RfbC_Mx_like"/>
    <property type="match status" value="1"/>
</dbReference>
<name>C0CNU5_BLAHS</name>
<dbReference type="Gene3D" id="3.90.550.10">
    <property type="entry name" value="Spore Coat Polysaccharide Biosynthesis Protein SpsA, Chain A"/>
    <property type="match status" value="2"/>
</dbReference>
<dbReference type="GO" id="GO:0016757">
    <property type="term" value="F:glycosyltransferase activity"/>
    <property type="evidence" value="ECO:0007669"/>
    <property type="project" value="UniProtKB-KW"/>
</dbReference>
<keyword evidence="3" id="KW-1185">Reference proteome</keyword>
<dbReference type="eggNOG" id="COG1216">
    <property type="taxonomic scope" value="Bacteria"/>
</dbReference>
<dbReference type="EMBL" id="ACBZ01000138">
    <property type="protein sequence ID" value="EEG48565.1"/>
    <property type="molecule type" value="Genomic_DNA"/>
</dbReference>
<dbReference type="AlphaFoldDB" id="C0CNU5"/>
<dbReference type="RefSeq" id="WP_005950006.1">
    <property type="nucleotide sequence ID" value="NZ_GG657686.1"/>
</dbReference>
<evidence type="ECO:0000313" key="2">
    <source>
        <dbReference type="EMBL" id="EEG48565.1"/>
    </source>
</evidence>
<feature type="domain" description="Glycosyltransferase 2-like" evidence="1">
    <location>
        <begin position="474"/>
        <end position="599"/>
    </location>
</feature>
<dbReference type="PANTHER" id="PTHR43179:SF7">
    <property type="entry name" value="RHAMNOSYLTRANSFERASE WBBL"/>
    <property type="match status" value="1"/>
</dbReference>
<dbReference type="Proteomes" id="UP000003100">
    <property type="component" value="Unassembled WGS sequence"/>
</dbReference>
<organism evidence="2 3">
    <name type="scientific">Blautia hydrogenotrophica (strain DSM 10507 / JCM 14656 / S5a33)</name>
    <name type="common">Ruminococcus hydrogenotrophicus</name>
    <dbReference type="NCBI Taxonomy" id="476272"/>
    <lineage>
        <taxon>Bacteria</taxon>
        <taxon>Bacillati</taxon>
        <taxon>Bacillota</taxon>
        <taxon>Clostridia</taxon>
        <taxon>Lachnospirales</taxon>
        <taxon>Lachnospiraceae</taxon>
        <taxon>Blautia</taxon>
    </lineage>
</organism>
<dbReference type="eggNOG" id="COG1215">
    <property type="taxonomic scope" value="Bacteria"/>
</dbReference>
<dbReference type="Pfam" id="PF00535">
    <property type="entry name" value="Glycos_transf_2"/>
    <property type="match status" value="2"/>
</dbReference>
<dbReference type="PANTHER" id="PTHR43179">
    <property type="entry name" value="RHAMNOSYLTRANSFERASE WBBL"/>
    <property type="match status" value="1"/>
</dbReference>
<reference evidence="2 3" key="2">
    <citation type="submission" date="2009-02" db="EMBL/GenBank/DDBJ databases">
        <title>Draft genome sequence of Blautia hydrogenotrophica DSM 10507 (Ruminococcus hydrogenotrophicus DSM 10507).</title>
        <authorList>
            <person name="Sudarsanam P."/>
            <person name="Ley R."/>
            <person name="Guruge J."/>
            <person name="Turnbaugh P.J."/>
            <person name="Mahowald M."/>
            <person name="Liep D."/>
            <person name="Gordon J."/>
        </authorList>
    </citation>
    <scope>NUCLEOTIDE SEQUENCE [LARGE SCALE GENOMIC DNA]</scope>
    <source>
        <strain evidence="3">DSM 10507 / JCM 14656 / S5a33</strain>
    </source>
</reference>
<dbReference type="SUPFAM" id="SSF53448">
    <property type="entry name" value="Nucleotide-diphospho-sugar transferases"/>
    <property type="match status" value="2"/>
</dbReference>
<comment type="caution">
    <text evidence="2">The sequence shown here is derived from an EMBL/GenBank/DDBJ whole genome shotgun (WGS) entry which is preliminary data.</text>
</comment>
<accession>C0CNU5</accession>